<evidence type="ECO:0000256" key="4">
    <source>
        <dbReference type="ARBA" id="ARBA00023163"/>
    </source>
</evidence>
<gene>
    <name evidence="8" type="ORF">C1H46_018712</name>
</gene>
<dbReference type="Pfam" id="PF02365">
    <property type="entry name" value="NAM"/>
    <property type="match status" value="1"/>
</dbReference>
<dbReference type="PROSITE" id="PS51005">
    <property type="entry name" value="NAC"/>
    <property type="match status" value="1"/>
</dbReference>
<keyword evidence="5" id="KW-0539">Nucleus</keyword>
<keyword evidence="9" id="KW-1185">Reference proteome</keyword>
<dbReference type="FunFam" id="2.170.150.80:FF:000003">
    <property type="entry name" value="NAC domain-containing protein"/>
    <property type="match status" value="1"/>
</dbReference>
<proteinExistence type="predicted"/>
<dbReference type="PANTHER" id="PTHR31744:SF212">
    <property type="entry name" value="PROTEIN SOMBRERO-LIKE ISOFORM X2"/>
    <property type="match status" value="1"/>
</dbReference>
<evidence type="ECO:0000256" key="6">
    <source>
        <dbReference type="SAM" id="MobiDB-lite"/>
    </source>
</evidence>
<feature type="region of interest" description="Disordered" evidence="6">
    <location>
        <begin position="320"/>
        <end position="348"/>
    </location>
</feature>
<dbReference type="Gene3D" id="2.170.150.80">
    <property type="entry name" value="NAC domain"/>
    <property type="match status" value="1"/>
</dbReference>
<dbReference type="PANTHER" id="PTHR31744">
    <property type="entry name" value="PROTEIN CUP-SHAPED COTYLEDON 2-RELATED"/>
    <property type="match status" value="1"/>
</dbReference>
<dbReference type="InterPro" id="IPR036093">
    <property type="entry name" value="NAC_dom_sf"/>
</dbReference>
<dbReference type="EMBL" id="VIEB01000308">
    <property type="protein sequence ID" value="TQD95665.1"/>
    <property type="molecule type" value="Genomic_DNA"/>
</dbReference>
<name>A0A540MA92_MALBA</name>
<dbReference type="Proteomes" id="UP000315295">
    <property type="component" value="Unassembled WGS sequence"/>
</dbReference>
<feature type="compositionally biased region" description="Polar residues" evidence="6">
    <location>
        <begin position="320"/>
        <end position="336"/>
    </location>
</feature>
<protein>
    <recommendedName>
        <fullName evidence="7">NAC domain-containing protein</fullName>
    </recommendedName>
</protein>
<evidence type="ECO:0000256" key="2">
    <source>
        <dbReference type="ARBA" id="ARBA00023015"/>
    </source>
</evidence>
<evidence type="ECO:0000259" key="7">
    <source>
        <dbReference type="PROSITE" id="PS51005"/>
    </source>
</evidence>
<dbReference type="InterPro" id="IPR003441">
    <property type="entry name" value="NAC-dom"/>
</dbReference>
<evidence type="ECO:0000256" key="1">
    <source>
        <dbReference type="ARBA" id="ARBA00004123"/>
    </source>
</evidence>
<accession>A0A540MA92</accession>
<evidence type="ECO:0000256" key="5">
    <source>
        <dbReference type="ARBA" id="ARBA00023242"/>
    </source>
</evidence>
<keyword evidence="3" id="KW-0238">DNA-binding</keyword>
<dbReference type="AlphaFoldDB" id="A0A540MA92"/>
<comment type="subcellular location">
    <subcellularLocation>
        <location evidence="1">Nucleus</location>
    </subcellularLocation>
</comment>
<sequence length="369" mass="41951">MMAAGNGQLTVPPGFRFHPTDEELLYYYLRKKVSYETIDLDVIREVDLNKLEPWDLKEKCRIGSGPQNEWYFFSHKDKKYPTGTRTNRATTAGFWKATGRDKAIHLPNSKRIGMRKTLVFYTGRAPHGQKTDWIMHEYRLEDDNTSADQVQEDGWVVCRVFKKKNHNRGYQPEFAHQDHREHDHFTNMKASGSHVPILQDHYDHHQQKQNHHHLEGLYNYPSSFDHAGSMHLPQLFSPESAVAASSFVSPHNINLNTMDIECSQNLLRLTSTAAAAAAAASGSCGLMQQQERSFISGGDWSFLDKLLASHQNFDVNHSASQTAKCNPSSSTQQLSNSHDHDHVGTSSSTQQRFPFQYLGCATDILKFSK</sequence>
<comment type="caution">
    <text evidence="8">The sequence shown here is derived from an EMBL/GenBank/DDBJ whole genome shotgun (WGS) entry which is preliminary data.</text>
</comment>
<feature type="domain" description="NAC" evidence="7">
    <location>
        <begin position="11"/>
        <end position="163"/>
    </location>
</feature>
<evidence type="ECO:0000313" key="8">
    <source>
        <dbReference type="EMBL" id="TQD95665.1"/>
    </source>
</evidence>
<dbReference type="SUPFAM" id="SSF101941">
    <property type="entry name" value="NAC domain"/>
    <property type="match status" value="1"/>
</dbReference>
<dbReference type="SMR" id="A0A540MA92"/>
<keyword evidence="2" id="KW-0805">Transcription regulation</keyword>
<dbReference type="GO" id="GO:0005634">
    <property type="term" value="C:nucleus"/>
    <property type="evidence" value="ECO:0007669"/>
    <property type="project" value="UniProtKB-SubCell"/>
</dbReference>
<dbReference type="GO" id="GO:0006355">
    <property type="term" value="P:regulation of DNA-templated transcription"/>
    <property type="evidence" value="ECO:0007669"/>
    <property type="project" value="InterPro"/>
</dbReference>
<reference evidence="8 9" key="1">
    <citation type="journal article" date="2019" name="G3 (Bethesda)">
        <title>Sequencing of a Wild Apple (Malus baccata) Genome Unravels the Differences Between Cultivated and Wild Apple Species Regarding Disease Resistance and Cold Tolerance.</title>
        <authorList>
            <person name="Chen X."/>
        </authorList>
    </citation>
    <scope>NUCLEOTIDE SEQUENCE [LARGE SCALE GENOMIC DNA]</scope>
    <source>
        <strain evidence="9">cv. Shandingzi</strain>
        <tissue evidence="8">Leaves</tissue>
    </source>
</reference>
<dbReference type="GO" id="GO:0003677">
    <property type="term" value="F:DNA binding"/>
    <property type="evidence" value="ECO:0007669"/>
    <property type="project" value="UniProtKB-KW"/>
</dbReference>
<evidence type="ECO:0000313" key="9">
    <source>
        <dbReference type="Proteomes" id="UP000315295"/>
    </source>
</evidence>
<evidence type="ECO:0000256" key="3">
    <source>
        <dbReference type="ARBA" id="ARBA00023125"/>
    </source>
</evidence>
<organism evidence="8 9">
    <name type="scientific">Malus baccata</name>
    <name type="common">Siberian crab apple</name>
    <name type="synonym">Pyrus baccata</name>
    <dbReference type="NCBI Taxonomy" id="106549"/>
    <lineage>
        <taxon>Eukaryota</taxon>
        <taxon>Viridiplantae</taxon>
        <taxon>Streptophyta</taxon>
        <taxon>Embryophyta</taxon>
        <taxon>Tracheophyta</taxon>
        <taxon>Spermatophyta</taxon>
        <taxon>Magnoliopsida</taxon>
        <taxon>eudicotyledons</taxon>
        <taxon>Gunneridae</taxon>
        <taxon>Pentapetalae</taxon>
        <taxon>rosids</taxon>
        <taxon>fabids</taxon>
        <taxon>Rosales</taxon>
        <taxon>Rosaceae</taxon>
        <taxon>Amygdaloideae</taxon>
        <taxon>Maleae</taxon>
        <taxon>Malus</taxon>
    </lineage>
</organism>
<keyword evidence="4" id="KW-0804">Transcription</keyword>
<dbReference type="STRING" id="106549.A0A540MA92"/>